<dbReference type="InterPro" id="IPR010982">
    <property type="entry name" value="Lambda_DNA-bd_dom_sf"/>
</dbReference>
<dbReference type="CDD" id="cd00093">
    <property type="entry name" value="HTH_XRE"/>
    <property type="match status" value="1"/>
</dbReference>
<dbReference type="PROSITE" id="PS50943">
    <property type="entry name" value="HTH_CROC1"/>
    <property type="match status" value="1"/>
</dbReference>
<dbReference type="NCBIfam" id="TIGR01716">
    <property type="entry name" value="RGG_Cterm"/>
    <property type="match status" value="1"/>
</dbReference>
<dbReference type="Proteomes" id="UP000182089">
    <property type="component" value="Unassembled WGS sequence"/>
</dbReference>
<keyword evidence="2" id="KW-0378">Hydrolase</keyword>
<gene>
    <name evidence="2" type="ORF">SAMN05216431_11426</name>
</gene>
<feature type="domain" description="HTH cro/C1-type" evidence="1">
    <location>
        <begin position="7"/>
        <end position="60"/>
    </location>
</feature>
<dbReference type="InterPro" id="IPR001387">
    <property type="entry name" value="Cro/C1-type_HTH"/>
</dbReference>
<dbReference type="EMBL" id="FOCC01000014">
    <property type="protein sequence ID" value="SEM93011.1"/>
    <property type="molecule type" value="Genomic_DNA"/>
</dbReference>
<comment type="caution">
    <text evidence="2">The sequence shown here is derived from an EMBL/GenBank/DDBJ whole genome shotgun (WGS) entry which is preliminary data.</text>
</comment>
<evidence type="ECO:0000313" key="3">
    <source>
        <dbReference type="Proteomes" id="UP000182089"/>
    </source>
</evidence>
<dbReference type="Gene3D" id="1.10.260.40">
    <property type="entry name" value="lambda repressor-like DNA-binding domains"/>
    <property type="match status" value="1"/>
</dbReference>
<dbReference type="SMART" id="SM00530">
    <property type="entry name" value="HTH_XRE"/>
    <property type="match status" value="1"/>
</dbReference>
<sequence length="289" mass="34638">MKIGQKVKQIRLAKGIKIKDLVKNIVSVQQFSKFENGKSELTISKFLKIIDRLNMSYGELRCLCEEFYTFDNQDCFIEKYDEAVKNGNLNKVNELFLEEAETFKLDGNIRHKHNIMLLKLAQNRILHEPVDKRIVSELIDYLWTVADIGNYEIKLLSLAIIFFSNEQKFFLIKRVYHDGKIPVENKDIILKMLFNAVIGELESENLLYCGKYLDILHNEIQSSQYYERTKLNYFEGLYFYRIARKKRGERMVKKALKVIEFLDEYWIYKVYRNYFEAFKEKQDLNYMRK</sequence>
<dbReference type="SUPFAM" id="SSF47413">
    <property type="entry name" value="lambda repressor-like DNA-binding domains"/>
    <property type="match status" value="1"/>
</dbReference>
<dbReference type="InterPro" id="IPR010057">
    <property type="entry name" value="Transcription_activator_Rgg_C"/>
</dbReference>
<dbReference type="Pfam" id="PF21259">
    <property type="entry name" value="Rgg_C"/>
    <property type="match status" value="1"/>
</dbReference>
<keyword evidence="2" id="KW-0347">Helicase</keyword>
<dbReference type="PANTHER" id="PTHR37038">
    <property type="entry name" value="TRANSCRIPTIONAL REGULATOR-RELATED"/>
    <property type="match status" value="1"/>
</dbReference>
<evidence type="ECO:0000259" key="1">
    <source>
        <dbReference type="PROSITE" id="PS50943"/>
    </source>
</evidence>
<organism evidence="2 3">
    <name type="scientific">Ligilactobacillus ruminis</name>
    <dbReference type="NCBI Taxonomy" id="1623"/>
    <lineage>
        <taxon>Bacteria</taxon>
        <taxon>Bacillati</taxon>
        <taxon>Bacillota</taxon>
        <taxon>Bacilli</taxon>
        <taxon>Lactobacillales</taxon>
        <taxon>Lactobacillaceae</taxon>
        <taxon>Ligilactobacillus</taxon>
    </lineage>
</organism>
<evidence type="ECO:0000313" key="2">
    <source>
        <dbReference type="EMBL" id="SEM93011.1"/>
    </source>
</evidence>
<reference evidence="2 3" key="1">
    <citation type="submission" date="2016-10" db="EMBL/GenBank/DDBJ databases">
        <authorList>
            <person name="Varghese N."/>
            <person name="Submissions S."/>
        </authorList>
    </citation>
    <scope>NUCLEOTIDE SEQUENCE [LARGE SCALE GENOMIC DNA]</scope>
    <source>
        <strain evidence="2 3">WC1T17</strain>
    </source>
</reference>
<proteinExistence type="predicted"/>
<protein>
    <submittedName>
        <fullName evidence="2">Replicative DNA helicase loader DnaB</fullName>
    </submittedName>
</protein>
<accession>A0ABY1ADL2</accession>
<dbReference type="GO" id="GO:0004386">
    <property type="term" value="F:helicase activity"/>
    <property type="evidence" value="ECO:0007669"/>
    <property type="project" value="UniProtKB-KW"/>
</dbReference>
<keyword evidence="2" id="KW-0067">ATP-binding</keyword>
<name>A0ABY1ADL2_9LACO</name>
<keyword evidence="2" id="KW-0547">Nucleotide-binding</keyword>
<dbReference type="InterPro" id="IPR053163">
    <property type="entry name" value="HTH-type_regulator_Rgg"/>
</dbReference>
<dbReference type="Pfam" id="PF01381">
    <property type="entry name" value="HTH_3"/>
    <property type="match status" value="1"/>
</dbReference>